<evidence type="ECO:0000313" key="2">
    <source>
        <dbReference type="EMBL" id="BEI91050.1"/>
    </source>
</evidence>
<protein>
    <submittedName>
        <fullName evidence="2">Uncharacterized protein</fullName>
    </submittedName>
</protein>
<dbReference type="AlphaFoldDB" id="A0AA48QV56"/>
<name>A0AA48QV56_9TREE</name>
<dbReference type="Proteomes" id="UP001233271">
    <property type="component" value="Chromosome 3"/>
</dbReference>
<feature type="region of interest" description="Disordered" evidence="1">
    <location>
        <begin position="84"/>
        <end position="103"/>
    </location>
</feature>
<reference evidence="2" key="1">
    <citation type="journal article" date="2023" name="BMC Genomics">
        <title>Chromosome-level genome assemblies of Cutaneotrichosporon spp. (Trichosporonales, Basidiomycota) reveal imbalanced evolution between nucleotide sequences and chromosome synteny.</title>
        <authorList>
            <person name="Kobayashi Y."/>
            <person name="Kayamori A."/>
            <person name="Aoki K."/>
            <person name="Shiwa Y."/>
            <person name="Matsutani M."/>
            <person name="Fujita N."/>
            <person name="Sugita T."/>
            <person name="Iwasaki W."/>
            <person name="Tanaka N."/>
            <person name="Takashima M."/>
        </authorList>
    </citation>
    <scope>NUCLEOTIDE SEQUENCE</scope>
    <source>
        <strain evidence="2">HIS019</strain>
    </source>
</reference>
<evidence type="ECO:0000313" key="3">
    <source>
        <dbReference type="Proteomes" id="UP001233271"/>
    </source>
</evidence>
<dbReference type="EMBL" id="AP028214">
    <property type="protein sequence ID" value="BEI91050.1"/>
    <property type="molecule type" value="Genomic_DNA"/>
</dbReference>
<feature type="region of interest" description="Disordered" evidence="1">
    <location>
        <begin position="1"/>
        <end position="79"/>
    </location>
</feature>
<dbReference type="GeneID" id="85494920"/>
<feature type="compositionally biased region" description="Low complexity" evidence="1">
    <location>
        <begin position="56"/>
        <end position="77"/>
    </location>
</feature>
<gene>
    <name evidence="2" type="ORF">CcaverHIS019_0311200</name>
</gene>
<dbReference type="KEGG" id="ccac:CcaHIS019_0311200"/>
<organism evidence="2 3">
    <name type="scientific">Cutaneotrichosporon cavernicola</name>
    <dbReference type="NCBI Taxonomy" id="279322"/>
    <lineage>
        <taxon>Eukaryota</taxon>
        <taxon>Fungi</taxon>
        <taxon>Dikarya</taxon>
        <taxon>Basidiomycota</taxon>
        <taxon>Agaricomycotina</taxon>
        <taxon>Tremellomycetes</taxon>
        <taxon>Trichosporonales</taxon>
        <taxon>Trichosporonaceae</taxon>
        <taxon>Cutaneotrichosporon</taxon>
    </lineage>
</organism>
<sequence length="363" mass="41206">MSNCQTLPRPSNPTVPPIQEGDTDLPDLGLEVSIAPSRYPSSTGAPPPMPTPARRSSPLLPATSLTPSPDTATTAPSQVIPIPTVASSRPVSQKDLEDARRPTSPYSHRVLRTWRRRLTPCASQTSHTRKQKRAAKTVEKWKGYSHDVKKRITASRYAMYRDMLLNYNTTTPWYPWTYRVDFVELDAAWGTTFEDSVPLLPAALERTVRRPNNAWWAVDTLRPLLLSKPTKLRHGVWMDAARTAAKIASIFRTQYRDTMRFAVAVHELADYEYAHELPFEDGLWLTHVFDDHFLRPPQFYSPPSLAPSSLTWVFQATEHIHAYFDNEGGEYQYIQGMAMVLAVDEYRKVLEKLNGAKKVIKAE</sequence>
<feature type="compositionally biased region" description="Basic and acidic residues" evidence="1">
    <location>
        <begin position="92"/>
        <end position="101"/>
    </location>
</feature>
<keyword evidence="3" id="KW-1185">Reference proteome</keyword>
<evidence type="ECO:0000256" key="1">
    <source>
        <dbReference type="SAM" id="MobiDB-lite"/>
    </source>
</evidence>
<dbReference type="RefSeq" id="XP_060456315.1">
    <property type="nucleotide sequence ID" value="XM_060599641.1"/>
</dbReference>
<proteinExistence type="predicted"/>
<accession>A0AA48QV56</accession>